<dbReference type="PANTHER" id="PTHR12147:SF26">
    <property type="entry name" value="PEPTIDASE M28 DOMAIN-CONTAINING PROTEIN"/>
    <property type="match status" value="1"/>
</dbReference>
<evidence type="ECO:0000256" key="1">
    <source>
        <dbReference type="SAM" id="SignalP"/>
    </source>
</evidence>
<dbReference type="AlphaFoldDB" id="A0A7C4CAY8"/>
<dbReference type="InterPro" id="IPR007484">
    <property type="entry name" value="Peptidase_M28"/>
</dbReference>
<dbReference type="PANTHER" id="PTHR12147">
    <property type="entry name" value="METALLOPEPTIDASE M28 FAMILY MEMBER"/>
    <property type="match status" value="1"/>
</dbReference>
<comment type="caution">
    <text evidence="3">The sequence shown here is derived from an EMBL/GenBank/DDBJ whole genome shotgun (WGS) entry which is preliminary data.</text>
</comment>
<keyword evidence="1" id="KW-0732">Signal</keyword>
<accession>A0A7C4CAY8</accession>
<dbReference type="InterPro" id="IPR045175">
    <property type="entry name" value="M28_fam"/>
</dbReference>
<dbReference type="SUPFAM" id="SSF53187">
    <property type="entry name" value="Zn-dependent exopeptidases"/>
    <property type="match status" value="1"/>
</dbReference>
<dbReference type="EMBL" id="DSUT01000092">
    <property type="protein sequence ID" value="HGK28211.1"/>
    <property type="molecule type" value="Genomic_DNA"/>
</dbReference>
<name>A0A7C4CAY8_UNCW3</name>
<feature type="domain" description="Peptidase M28" evidence="2">
    <location>
        <begin position="212"/>
        <end position="391"/>
    </location>
</feature>
<evidence type="ECO:0000313" key="3">
    <source>
        <dbReference type="EMBL" id="HGK28211.1"/>
    </source>
</evidence>
<reference evidence="3" key="1">
    <citation type="journal article" date="2020" name="mSystems">
        <title>Genome- and Community-Level Interaction Insights into Carbon Utilization and Element Cycling Functions of Hydrothermarchaeota in Hydrothermal Sediment.</title>
        <authorList>
            <person name="Zhou Z."/>
            <person name="Liu Y."/>
            <person name="Xu W."/>
            <person name="Pan J."/>
            <person name="Luo Z.H."/>
            <person name="Li M."/>
        </authorList>
    </citation>
    <scope>NUCLEOTIDE SEQUENCE [LARGE SCALE GENOMIC DNA]</scope>
    <source>
        <strain evidence="3">SpSt-488</strain>
    </source>
</reference>
<evidence type="ECO:0000259" key="2">
    <source>
        <dbReference type="Pfam" id="PF04389"/>
    </source>
</evidence>
<gene>
    <name evidence="3" type="ORF">ENS41_04575</name>
</gene>
<dbReference type="GO" id="GO:0006508">
    <property type="term" value="P:proteolysis"/>
    <property type="evidence" value="ECO:0007669"/>
    <property type="project" value="InterPro"/>
</dbReference>
<protein>
    <submittedName>
        <fullName evidence="3">M28 family peptidase</fullName>
    </submittedName>
</protein>
<sequence>MKSLLLLAFALTVPVRAGEILGIVPAARPEELADDFVVVGQTANGVLVTADASRVGALARISGRVLDFEPRQRRYFRVRIFAPETRQQLAEIGRILDFDGEEFLVAVEPEDVEKLIALPVMVGRVSLTGWVFAPPPPPELPPVLANPLIEQMVASVSPDSVLAHVRRLQRFRSRYSTSDSCRAAVQWMGAKLLAYGCDSVYYENHTSGHAPNVIGIKFGTSGRRNPYAIIDGHIDGVQNCPAADDNGSGTAATIEAARVLQPFRFTRDLRFIGFTGEEFGLYGSDYYAGQARQRGDTILGVLNFDMIGYVDVVPENLDVLGKIANPPCEPFVDWFSAIADTYTDLPVYKRMVSDNQNSDHGPFWNNGYLAFCGIEDFWPTNPYYHTAGDSIGAGYNNNAFCTEVTKTAVAALATLGEPVPLNRPLLGFLRCRVDDAAGNNNGFWDPGESVAVYVTLKNFGLVGATGVSATLSCSDTLVALYSSGAGFGNIAPQETATSAVPYLMKADARTPREHLVNFNLTIVAAESTWLTGFSLAVGRFLVTDPIPDGPRQPPLFWAYDDIDSGYAAHPDYDWVEINSIGTRLTFPQNDAVNVVSLPPGFGPLKYYGQSFSQVSISADGWVVPGNYTTRNYSNTPLPSPSAPPGAICVNWDDLYPDYAGTGSVYYHHDAANRRFIIEYDSVAYYNPNTVRDKFQLIIYDTTVTTPTGDNAIVAQFMTANRYSSSTVGIQDPTRTIGIQCLYNGTLTRGAAPIAPRRAIRYVTAEPTGLAGEPAGSGRLRPELTIQPNPLHRRAVVAATPAPHSREVLVFDRSGRIADRLLLKPGARSADWDASRLAPGIYFLRIAGAPGRKPAKAVLAH</sequence>
<dbReference type="Gene3D" id="3.40.630.10">
    <property type="entry name" value="Zn peptidases"/>
    <property type="match status" value="1"/>
</dbReference>
<feature type="chain" id="PRO_5028384551" evidence="1">
    <location>
        <begin position="18"/>
        <end position="860"/>
    </location>
</feature>
<dbReference type="GO" id="GO:0008235">
    <property type="term" value="F:metalloexopeptidase activity"/>
    <property type="evidence" value="ECO:0007669"/>
    <property type="project" value="InterPro"/>
</dbReference>
<organism evidence="3">
    <name type="scientific">candidate division WOR-3 bacterium</name>
    <dbReference type="NCBI Taxonomy" id="2052148"/>
    <lineage>
        <taxon>Bacteria</taxon>
        <taxon>Bacteria division WOR-3</taxon>
    </lineage>
</organism>
<feature type="signal peptide" evidence="1">
    <location>
        <begin position="1"/>
        <end position="17"/>
    </location>
</feature>
<proteinExistence type="predicted"/>
<dbReference type="Pfam" id="PF04389">
    <property type="entry name" value="Peptidase_M28"/>
    <property type="match status" value="1"/>
</dbReference>